<sequence>MNACAAHAQESQAWPGGHFQVPAASAHGQAPDRRLAQEPLSGGIGAGRALDRQPRRTIALAPA</sequence>
<name>A0A0X8NV11_ALCXX</name>
<evidence type="ECO:0000313" key="2">
    <source>
        <dbReference type="EMBL" id="AMG34890.1"/>
    </source>
</evidence>
<dbReference type="Proteomes" id="UP000060602">
    <property type="component" value="Chromosome"/>
</dbReference>
<feature type="region of interest" description="Disordered" evidence="1">
    <location>
        <begin position="1"/>
        <end position="63"/>
    </location>
</feature>
<organism evidence="2 3">
    <name type="scientific">Alcaligenes xylosoxydans xylosoxydans</name>
    <name type="common">Achromobacter xylosoxidans</name>
    <dbReference type="NCBI Taxonomy" id="85698"/>
    <lineage>
        <taxon>Bacteria</taxon>
        <taxon>Pseudomonadati</taxon>
        <taxon>Pseudomonadota</taxon>
        <taxon>Betaproteobacteria</taxon>
        <taxon>Burkholderiales</taxon>
        <taxon>Alcaligenaceae</taxon>
        <taxon>Achromobacter</taxon>
    </lineage>
</organism>
<reference evidence="3" key="1">
    <citation type="submission" date="2015-12" db="EMBL/GenBank/DDBJ databases">
        <title>FDA dAtabase for Regulatory Grade micrObial Sequences (FDA-ARGOS): Supporting development and validation of Infectious Disease Dx tests.</title>
        <authorList>
            <person name="Case J."/>
            <person name="Tallon L."/>
            <person name="Sadzewicz L."/>
            <person name="Sengamalay N."/>
            <person name="Ott S."/>
            <person name="Godinez A."/>
            <person name="Nagaraj S."/>
            <person name="Nadendla S."/>
            <person name="Sichtig H."/>
        </authorList>
    </citation>
    <scope>NUCLEOTIDE SEQUENCE [LARGE SCALE GENOMIC DNA]</scope>
    <source>
        <strain evidence="3">FDAARGOS_147</strain>
    </source>
</reference>
<dbReference type="EMBL" id="CP014060">
    <property type="protein sequence ID" value="AMG34890.1"/>
    <property type="molecule type" value="Genomic_DNA"/>
</dbReference>
<protein>
    <submittedName>
        <fullName evidence="2">Uncharacterized protein</fullName>
    </submittedName>
</protein>
<accession>A0A0X8NV11</accession>
<evidence type="ECO:0000313" key="3">
    <source>
        <dbReference type="Proteomes" id="UP000060602"/>
    </source>
</evidence>
<proteinExistence type="predicted"/>
<evidence type="ECO:0000256" key="1">
    <source>
        <dbReference type="SAM" id="MobiDB-lite"/>
    </source>
</evidence>
<dbReference type="AlphaFoldDB" id="A0A0X8NV11"/>
<gene>
    <name evidence="2" type="ORF">AL504_01740</name>
</gene>